<dbReference type="PANTHER" id="PTHR43280">
    <property type="entry name" value="ARAC-FAMILY TRANSCRIPTIONAL REGULATOR"/>
    <property type="match status" value="1"/>
</dbReference>
<dbReference type="SUPFAM" id="SSF46689">
    <property type="entry name" value="Homeodomain-like"/>
    <property type="match status" value="1"/>
</dbReference>
<dbReference type="GO" id="GO:0043565">
    <property type="term" value="F:sequence-specific DNA binding"/>
    <property type="evidence" value="ECO:0007669"/>
    <property type="project" value="InterPro"/>
</dbReference>
<dbReference type="Proteomes" id="UP000305939">
    <property type="component" value="Unassembled WGS sequence"/>
</dbReference>
<dbReference type="PANTHER" id="PTHR43280:SF10">
    <property type="entry name" value="REGULATORY PROTEIN POCR"/>
    <property type="match status" value="1"/>
</dbReference>
<dbReference type="GO" id="GO:0003700">
    <property type="term" value="F:DNA-binding transcription factor activity"/>
    <property type="evidence" value="ECO:0007669"/>
    <property type="project" value="InterPro"/>
</dbReference>
<dbReference type="RefSeq" id="WP_136336060.1">
    <property type="nucleotide sequence ID" value="NZ_QXMP01000012.1"/>
</dbReference>
<organism evidence="6 7">
    <name type="scientific">Robertkochia marina</name>
    <dbReference type="NCBI Taxonomy" id="1227945"/>
    <lineage>
        <taxon>Bacteria</taxon>
        <taxon>Pseudomonadati</taxon>
        <taxon>Bacteroidota</taxon>
        <taxon>Flavobacteriia</taxon>
        <taxon>Flavobacteriales</taxon>
        <taxon>Flavobacteriaceae</taxon>
        <taxon>Robertkochia</taxon>
    </lineage>
</organism>
<dbReference type="Gene3D" id="1.10.10.60">
    <property type="entry name" value="Homeodomain-like"/>
    <property type="match status" value="1"/>
</dbReference>
<dbReference type="SUPFAM" id="SSF48452">
    <property type="entry name" value="TPR-like"/>
    <property type="match status" value="2"/>
</dbReference>
<dbReference type="AlphaFoldDB" id="A0A4S3M2Y8"/>
<dbReference type="InterPro" id="IPR018060">
    <property type="entry name" value="HTH_AraC"/>
</dbReference>
<dbReference type="SMART" id="SM00342">
    <property type="entry name" value="HTH_ARAC"/>
    <property type="match status" value="1"/>
</dbReference>
<feature type="transmembrane region" description="Helical" evidence="4">
    <location>
        <begin position="141"/>
        <end position="159"/>
    </location>
</feature>
<keyword evidence="7" id="KW-1185">Reference proteome</keyword>
<protein>
    <submittedName>
        <fullName evidence="6">Helix-turn-helix domain-containing protein</fullName>
    </submittedName>
</protein>
<gene>
    <name evidence="6" type="ORF">E7Z59_09400</name>
</gene>
<evidence type="ECO:0000313" key="6">
    <source>
        <dbReference type="EMBL" id="THD67855.1"/>
    </source>
</evidence>
<feature type="domain" description="HTH araC/xylS-type" evidence="5">
    <location>
        <begin position="15"/>
        <end position="114"/>
    </location>
</feature>
<comment type="caution">
    <text evidence="6">The sequence shown here is derived from an EMBL/GenBank/DDBJ whole genome shotgun (WGS) entry which is preliminary data.</text>
</comment>
<keyword evidence="1" id="KW-0805">Transcription regulation</keyword>
<dbReference type="InterPro" id="IPR009057">
    <property type="entry name" value="Homeodomain-like_sf"/>
</dbReference>
<reference evidence="6 7" key="1">
    <citation type="submission" date="2019-04" db="EMBL/GenBank/DDBJ databases">
        <title>Draft genome sequence of Robertkochia marina CC-AMO-30D.</title>
        <authorList>
            <person name="Hameed A."/>
            <person name="Lin S.-Y."/>
            <person name="Shahina M."/>
            <person name="Lai W.-A."/>
            <person name="Young C.-C."/>
        </authorList>
    </citation>
    <scope>NUCLEOTIDE SEQUENCE [LARGE SCALE GENOMIC DNA]</scope>
    <source>
        <strain evidence="6 7">CC-AMO-30D</strain>
    </source>
</reference>
<evidence type="ECO:0000256" key="4">
    <source>
        <dbReference type="SAM" id="Phobius"/>
    </source>
</evidence>
<evidence type="ECO:0000256" key="2">
    <source>
        <dbReference type="ARBA" id="ARBA00023125"/>
    </source>
</evidence>
<keyword evidence="4" id="KW-0812">Transmembrane</keyword>
<proteinExistence type="predicted"/>
<accession>A0A4S3M2Y8</accession>
<keyword evidence="4" id="KW-0472">Membrane</keyword>
<name>A0A4S3M2Y8_9FLAO</name>
<dbReference type="PROSITE" id="PS01124">
    <property type="entry name" value="HTH_ARAC_FAMILY_2"/>
    <property type="match status" value="1"/>
</dbReference>
<keyword evidence="2" id="KW-0238">DNA-binding</keyword>
<keyword evidence="4" id="KW-1133">Transmembrane helix</keyword>
<dbReference type="Pfam" id="PF12833">
    <property type="entry name" value="HTH_18"/>
    <property type="match status" value="1"/>
</dbReference>
<dbReference type="Gene3D" id="1.25.40.10">
    <property type="entry name" value="Tetratricopeptide repeat domain"/>
    <property type="match status" value="2"/>
</dbReference>
<dbReference type="InterPro" id="IPR011990">
    <property type="entry name" value="TPR-like_helical_dom_sf"/>
</dbReference>
<dbReference type="EMBL" id="SSMC01000002">
    <property type="protein sequence ID" value="THD67855.1"/>
    <property type="molecule type" value="Genomic_DNA"/>
</dbReference>
<evidence type="ECO:0000256" key="1">
    <source>
        <dbReference type="ARBA" id="ARBA00023015"/>
    </source>
</evidence>
<keyword evidence="3" id="KW-0804">Transcription</keyword>
<evidence type="ECO:0000256" key="3">
    <source>
        <dbReference type="ARBA" id="ARBA00023163"/>
    </source>
</evidence>
<evidence type="ECO:0000259" key="5">
    <source>
        <dbReference type="PROSITE" id="PS01124"/>
    </source>
</evidence>
<evidence type="ECO:0000313" key="7">
    <source>
        <dbReference type="Proteomes" id="UP000305939"/>
    </source>
</evidence>
<dbReference type="OrthoDB" id="2666928at2"/>
<sequence>MTSNASDKAAHPLIARLEAIVLEHLDAPDFDVETFADLSGLSRSELYRKIKKHTGKSVTEFVRDIRLHKALEYLRDEERTASEVAYLVGFSSATYFNKCFKDKFGFTPGEAGNHQEKIGEILNYSPGPNSETKLKSSKFKTITITISAIIVIIFGWYFLSNQSNTNSPNSGADKTELPENHSKENSIAVIPLTILLDDPEFNFLALGIVDEIIRTINADNSTQKALHASIVSPFKDSLLTPDKIAEILKVKYVLQGSIQKAGRQFKISLTYTDVEDNTQVWSENLIKQYDSIQPFRMQDEIAEFVMKKIGVDEPFYEDVRDARTASAKAHKYFYQGVEQLNKSTLDAWKNAIDLFNKAIKEDSLFVNAYLNLALTWQYGGLNWSYTSQEEAWANSKLFFSKALEIDPENTYALRNLKDGFFYYELKIGDSIPGIERISHEDHITFNTDYATKTGHYTEAHVGHEYYMKRNPEYGQVYVLMAINKFLSGEPDLALEILDENYHLYKDDFDFLREAAKGFYFLEEYDKMENAILHFFEKFSERPPILRWLRAIVADKNNNQAMVEEQLQHLMDSYQNRESGSPAWFIALYHAYNKDEDKTLEWLEKSYEAREVEMTWLAQEPDLHIVGDQPRYRALLDSMNFPESARRHVIFKD</sequence>